<organism evidence="2 3">
    <name type="scientific">Sinorhizobium meliloti CCNWSX0020</name>
    <dbReference type="NCBI Taxonomy" id="1107881"/>
    <lineage>
        <taxon>Bacteria</taxon>
        <taxon>Pseudomonadati</taxon>
        <taxon>Pseudomonadota</taxon>
        <taxon>Alphaproteobacteria</taxon>
        <taxon>Hyphomicrobiales</taxon>
        <taxon>Rhizobiaceae</taxon>
        <taxon>Sinorhizobium/Ensifer group</taxon>
        <taxon>Sinorhizobium</taxon>
    </lineage>
</organism>
<evidence type="ECO:0000313" key="3">
    <source>
        <dbReference type="Proteomes" id="UP000004038"/>
    </source>
</evidence>
<accession>H0FXY8</accession>
<evidence type="ECO:0000256" key="1">
    <source>
        <dbReference type="SAM" id="SignalP"/>
    </source>
</evidence>
<protein>
    <submittedName>
        <fullName evidence="2">Uncharacterized protein</fullName>
    </submittedName>
</protein>
<dbReference type="RefSeq" id="WP_003528147.1">
    <property type="nucleotide sequence ID" value="NZ_AGVV01000015.1"/>
</dbReference>
<dbReference type="EMBL" id="AGVV01000015">
    <property type="protein sequence ID" value="EHK78060.1"/>
    <property type="molecule type" value="Genomic_DNA"/>
</dbReference>
<evidence type="ECO:0000313" key="2">
    <source>
        <dbReference type="EMBL" id="EHK78060.1"/>
    </source>
</evidence>
<dbReference type="Proteomes" id="UP000004038">
    <property type="component" value="Unassembled WGS sequence"/>
</dbReference>
<name>H0FXY8_RHIML</name>
<feature type="signal peptide" evidence="1">
    <location>
        <begin position="1"/>
        <end position="19"/>
    </location>
</feature>
<dbReference type="AlphaFoldDB" id="H0FXY8"/>
<feature type="chain" id="PRO_5003533382" evidence="1">
    <location>
        <begin position="20"/>
        <end position="167"/>
    </location>
</feature>
<sequence>MKKRNLILAAILVAHGASAQTLQYDAQLGPDGKISITPKGSPEGGMDSVLKSESSKVYILKNEEGAVKAIYDSQTEALQQPLQSGDTVEAVATVGYVNKAASAGTSEMRRMAEQVARDMLEQTRSVMCSMSVRPESFTTGAEVSFGILAGATLQVSATWQSASVCQK</sequence>
<reference evidence="2 3" key="1">
    <citation type="journal article" date="2012" name="J. Bacteriol.">
        <title>Draft Genome Sequence of Sinorhizobium meliloti CCNWSX0020, a Nitrogen-Fixing Symbiont with Copper Tolerance Capability Isolated from Lead-Zinc Mine Tailings.</title>
        <authorList>
            <person name="Li Z."/>
            <person name="Ma Z."/>
            <person name="Hao X."/>
            <person name="Wei G."/>
        </authorList>
    </citation>
    <scope>NUCLEOTIDE SEQUENCE [LARGE SCALE GENOMIC DNA]</scope>
    <source>
        <strain evidence="2 3">CCNWSX0020</strain>
    </source>
</reference>
<proteinExistence type="predicted"/>
<gene>
    <name evidence="2" type="ORF">SM0020_10290</name>
</gene>
<keyword evidence="1" id="KW-0732">Signal</keyword>